<feature type="transmembrane region" description="Helical" evidence="7">
    <location>
        <begin position="427"/>
        <end position="443"/>
    </location>
</feature>
<dbReference type="Proteomes" id="UP000696573">
    <property type="component" value="Unassembled WGS sequence"/>
</dbReference>
<feature type="transmembrane region" description="Helical" evidence="7">
    <location>
        <begin position="338"/>
        <end position="356"/>
    </location>
</feature>
<evidence type="ECO:0000256" key="4">
    <source>
        <dbReference type="ARBA" id="ARBA00022989"/>
    </source>
</evidence>
<keyword evidence="5 7" id="KW-0472">Membrane</keyword>
<dbReference type="InterPro" id="IPR036259">
    <property type="entry name" value="MFS_trans_sf"/>
</dbReference>
<keyword evidence="10" id="KW-1185">Reference proteome</keyword>
<evidence type="ECO:0000259" key="8">
    <source>
        <dbReference type="PROSITE" id="PS50850"/>
    </source>
</evidence>
<dbReference type="InterPro" id="IPR020846">
    <property type="entry name" value="MFS_dom"/>
</dbReference>
<dbReference type="Gene3D" id="1.20.1250.20">
    <property type="entry name" value="MFS general substrate transporter like domains"/>
    <property type="match status" value="1"/>
</dbReference>
<name>A0A9N9V8E4_9HYPO</name>
<feature type="transmembrane region" description="Helical" evidence="7">
    <location>
        <begin position="148"/>
        <end position="166"/>
    </location>
</feature>
<feature type="domain" description="Major facilitator superfamily (MFS) profile" evidence="8">
    <location>
        <begin position="81"/>
        <end position="488"/>
    </location>
</feature>
<dbReference type="PANTHER" id="PTHR43791:SF36">
    <property type="entry name" value="TRANSPORTER, PUTATIVE (AFU_ORTHOLOGUE AFUA_6G08340)-RELATED"/>
    <property type="match status" value="1"/>
</dbReference>
<evidence type="ECO:0000256" key="3">
    <source>
        <dbReference type="ARBA" id="ARBA00022692"/>
    </source>
</evidence>
<gene>
    <name evidence="9" type="ORF">CRHIZ90672A_00017105</name>
</gene>
<organism evidence="9 10">
    <name type="scientific">Clonostachys rhizophaga</name>
    <dbReference type="NCBI Taxonomy" id="160324"/>
    <lineage>
        <taxon>Eukaryota</taxon>
        <taxon>Fungi</taxon>
        <taxon>Dikarya</taxon>
        <taxon>Ascomycota</taxon>
        <taxon>Pezizomycotina</taxon>
        <taxon>Sordariomycetes</taxon>
        <taxon>Hypocreomycetidae</taxon>
        <taxon>Hypocreales</taxon>
        <taxon>Bionectriaceae</taxon>
        <taxon>Clonostachys</taxon>
    </lineage>
</organism>
<evidence type="ECO:0000313" key="9">
    <source>
        <dbReference type="EMBL" id="CAH0018603.1"/>
    </source>
</evidence>
<feature type="transmembrane region" description="Helical" evidence="7">
    <location>
        <begin position="463"/>
        <end position="481"/>
    </location>
</feature>
<accession>A0A9N9V8E4</accession>
<protein>
    <recommendedName>
        <fullName evidence="8">Major facilitator superfamily (MFS) profile domain-containing protein</fullName>
    </recommendedName>
</protein>
<dbReference type="AlphaFoldDB" id="A0A9N9V8E4"/>
<proteinExistence type="predicted"/>
<evidence type="ECO:0000256" key="5">
    <source>
        <dbReference type="ARBA" id="ARBA00023136"/>
    </source>
</evidence>
<dbReference type="GO" id="GO:0022857">
    <property type="term" value="F:transmembrane transporter activity"/>
    <property type="evidence" value="ECO:0007669"/>
    <property type="project" value="InterPro"/>
</dbReference>
<feature type="transmembrane region" description="Helical" evidence="7">
    <location>
        <begin position="303"/>
        <end position="326"/>
    </location>
</feature>
<keyword evidence="4 7" id="KW-1133">Transmembrane helix</keyword>
<feature type="compositionally biased region" description="Polar residues" evidence="6">
    <location>
        <begin position="8"/>
        <end position="21"/>
    </location>
</feature>
<evidence type="ECO:0000256" key="1">
    <source>
        <dbReference type="ARBA" id="ARBA00004141"/>
    </source>
</evidence>
<feature type="transmembrane region" description="Helical" evidence="7">
    <location>
        <begin position="118"/>
        <end position="136"/>
    </location>
</feature>
<dbReference type="GO" id="GO:0016020">
    <property type="term" value="C:membrane"/>
    <property type="evidence" value="ECO:0007669"/>
    <property type="project" value="UniProtKB-SubCell"/>
</dbReference>
<dbReference type="OrthoDB" id="6730379at2759"/>
<feature type="transmembrane region" description="Helical" evidence="7">
    <location>
        <begin position="399"/>
        <end position="420"/>
    </location>
</feature>
<evidence type="ECO:0000313" key="10">
    <source>
        <dbReference type="Proteomes" id="UP000696573"/>
    </source>
</evidence>
<dbReference type="SUPFAM" id="SSF103473">
    <property type="entry name" value="MFS general substrate transporter"/>
    <property type="match status" value="1"/>
</dbReference>
<reference evidence="9" key="1">
    <citation type="submission" date="2021-10" db="EMBL/GenBank/DDBJ databases">
        <authorList>
            <person name="Piombo E."/>
        </authorList>
    </citation>
    <scope>NUCLEOTIDE SEQUENCE</scope>
</reference>
<dbReference type="PROSITE" id="PS50850">
    <property type="entry name" value="MFS"/>
    <property type="match status" value="1"/>
</dbReference>
<keyword evidence="2" id="KW-0813">Transport</keyword>
<comment type="caution">
    <text evidence="9">The sequence shown here is derived from an EMBL/GenBank/DDBJ whole genome shotgun (WGS) entry which is preliminary data.</text>
</comment>
<comment type="subcellular location">
    <subcellularLocation>
        <location evidence="1">Membrane</location>
        <topology evidence="1">Multi-pass membrane protein</topology>
    </subcellularLocation>
</comment>
<evidence type="ECO:0000256" key="7">
    <source>
        <dbReference type="SAM" id="Phobius"/>
    </source>
</evidence>
<feature type="transmembrane region" description="Helical" evidence="7">
    <location>
        <begin position="368"/>
        <end position="387"/>
    </location>
</feature>
<dbReference type="Pfam" id="PF07690">
    <property type="entry name" value="MFS_1"/>
    <property type="match status" value="1"/>
</dbReference>
<keyword evidence="3 7" id="KW-0812">Transmembrane</keyword>
<feature type="transmembrane region" description="Helical" evidence="7">
    <location>
        <begin position="208"/>
        <end position="226"/>
    </location>
</feature>
<feature type="transmembrane region" description="Helical" evidence="7">
    <location>
        <begin position="238"/>
        <end position="258"/>
    </location>
</feature>
<dbReference type="PANTHER" id="PTHR43791">
    <property type="entry name" value="PERMEASE-RELATED"/>
    <property type="match status" value="1"/>
</dbReference>
<dbReference type="EMBL" id="CABFNQ020000534">
    <property type="protein sequence ID" value="CAH0018603.1"/>
    <property type="molecule type" value="Genomic_DNA"/>
</dbReference>
<feature type="transmembrane region" description="Helical" evidence="7">
    <location>
        <begin position="84"/>
        <end position="106"/>
    </location>
</feature>
<evidence type="ECO:0000256" key="2">
    <source>
        <dbReference type="ARBA" id="ARBA00022448"/>
    </source>
</evidence>
<feature type="transmembrane region" description="Helical" evidence="7">
    <location>
        <begin position="172"/>
        <end position="196"/>
    </location>
</feature>
<dbReference type="InterPro" id="IPR011701">
    <property type="entry name" value="MFS"/>
</dbReference>
<feature type="region of interest" description="Disordered" evidence="6">
    <location>
        <begin position="1"/>
        <end position="23"/>
    </location>
</feature>
<evidence type="ECO:0000256" key="6">
    <source>
        <dbReference type="SAM" id="MobiDB-lite"/>
    </source>
</evidence>
<sequence>MSTKKEAASTTVNMETSSVQQAEVDLPQKQGLLGRIRGLTATATNSGSQESAEFLTQHQGEYGDYTQEEAGKVLRKIDWRMMPLQFITSTVSGIDKVLISNAALYGMTQDLELVGQQYSWAGSIYNFGYLVSMFPMTLIIQKFKVGKILAISVILWGVVSMLQGATTSAWSLLLLRFLLGCFETSLFPALTTLNSMWYTKKEQPTRQAVTFSGFQSLITGLISYGIGRSNTAIASWRVLFLVIGAITIVWGVILLFWLPDSPNTEGFVRGKERYIALSRVKDNMTGELKGYQVKEALTDWKTWALFIFFLCMNVPTGGLVTFAAQIVSGFGYSRLETVLLGMPTTPFQVLAVFSVAIPQKWMTNKRSISCAVSLLVPITCSLLLRYLPHENQKGRLVAYYFFYFFWAPYATAVSLSMANVSGQSKKTTVNATIFIAYCVAQIIGPQCFRTNEAPNYPTGYNCILAFEIVAAVAICVYGLGCRWENRQRDKKQADEYDMSTEEMLEDKTDKEKPAFRYVY</sequence>